<dbReference type="AlphaFoldDB" id="A0A6J5TXE3"/>
<dbReference type="EMBL" id="CAEKDK010000002">
    <property type="protein sequence ID" value="CAB4268409.1"/>
    <property type="molecule type" value="Genomic_DNA"/>
</dbReference>
<accession>A0A6J5TXE3</accession>
<sequence length="149" mass="16610">MADSTQANYKKNKEVAESDSIESSFETVEKGHLNGTQQGNETRAYSGYLFERVMQAEQEDRMVRKEDEMPPNAKTPLVIQGYSTRQTSGHAHSSSPEMVIRDSLRSSLQVDQPIGFDITLVALHMPKVISPPKDIANQHLAPFGTPSKY</sequence>
<name>A0A6J5TXE3_PRUAR</name>
<feature type="region of interest" description="Disordered" evidence="1">
    <location>
        <begin position="1"/>
        <end position="42"/>
    </location>
</feature>
<reference evidence="2 3" key="1">
    <citation type="submission" date="2020-05" db="EMBL/GenBank/DDBJ databases">
        <authorList>
            <person name="Campoy J."/>
            <person name="Schneeberger K."/>
            <person name="Spophaly S."/>
        </authorList>
    </citation>
    <scope>NUCLEOTIDE SEQUENCE [LARGE SCALE GENOMIC DNA]</scope>
    <source>
        <strain evidence="2">PruArmRojPasFocal</strain>
    </source>
</reference>
<evidence type="ECO:0000313" key="3">
    <source>
        <dbReference type="Proteomes" id="UP000507222"/>
    </source>
</evidence>
<protein>
    <submittedName>
        <fullName evidence="2">Uncharacterized protein</fullName>
    </submittedName>
</protein>
<proteinExistence type="predicted"/>
<evidence type="ECO:0000313" key="2">
    <source>
        <dbReference type="EMBL" id="CAB4268409.1"/>
    </source>
</evidence>
<gene>
    <name evidence="2" type="ORF">CURHAP_LOCUS11927</name>
</gene>
<evidence type="ECO:0000256" key="1">
    <source>
        <dbReference type="SAM" id="MobiDB-lite"/>
    </source>
</evidence>
<organism evidence="2 3">
    <name type="scientific">Prunus armeniaca</name>
    <name type="common">Apricot</name>
    <name type="synonym">Armeniaca vulgaris</name>
    <dbReference type="NCBI Taxonomy" id="36596"/>
    <lineage>
        <taxon>Eukaryota</taxon>
        <taxon>Viridiplantae</taxon>
        <taxon>Streptophyta</taxon>
        <taxon>Embryophyta</taxon>
        <taxon>Tracheophyta</taxon>
        <taxon>Spermatophyta</taxon>
        <taxon>Magnoliopsida</taxon>
        <taxon>eudicotyledons</taxon>
        <taxon>Gunneridae</taxon>
        <taxon>Pentapetalae</taxon>
        <taxon>rosids</taxon>
        <taxon>fabids</taxon>
        <taxon>Rosales</taxon>
        <taxon>Rosaceae</taxon>
        <taxon>Amygdaloideae</taxon>
        <taxon>Amygdaleae</taxon>
        <taxon>Prunus</taxon>
    </lineage>
</organism>
<dbReference type="Proteomes" id="UP000507222">
    <property type="component" value="Unassembled WGS sequence"/>
</dbReference>